<dbReference type="PANTHER" id="PTHR30469">
    <property type="entry name" value="MULTIDRUG RESISTANCE PROTEIN MDTA"/>
    <property type="match status" value="1"/>
</dbReference>
<proteinExistence type="predicted"/>
<dbReference type="GO" id="GO:1990281">
    <property type="term" value="C:efflux pump complex"/>
    <property type="evidence" value="ECO:0007669"/>
    <property type="project" value="TreeGrafter"/>
</dbReference>
<gene>
    <name evidence="2" type="ORF">LHA_2488</name>
</gene>
<dbReference type="AlphaFoldDB" id="A0A0A8UXM8"/>
<dbReference type="KEGG" id="lha:LHA_2488"/>
<name>A0A0A8UXM8_LEGHA</name>
<dbReference type="HOGENOM" id="CLU_038456_0_0_6"/>
<dbReference type="EMBL" id="LN681225">
    <property type="protein sequence ID" value="CEK11499.1"/>
    <property type="molecule type" value="Genomic_DNA"/>
</dbReference>
<reference evidence="3" key="1">
    <citation type="submission" date="2014-09" db="EMBL/GenBank/DDBJ databases">
        <authorList>
            <person name="Gomez-Valero L."/>
        </authorList>
    </citation>
    <scope>NUCLEOTIDE SEQUENCE [LARGE SCALE GENOMIC DNA]</scope>
    <source>
        <strain evidence="3">ATCC35250</strain>
    </source>
</reference>
<organism evidence="2 3">
    <name type="scientific">Legionella hackeliae</name>
    <dbReference type="NCBI Taxonomy" id="449"/>
    <lineage>
        <taxon>Bacteria</taxon>
        <taxon>Pseudomonadati</taxon>
        <taxon>Pseudomonadota</taxon>
        <taxon>Gammaproteobacteria</taxon>
        <taxon>Legionellales</taxon>
        <taxon>Legionellaceae</taxon>
        <taxon>Legionella</taxon>
    </lineage>
</organism>
<evidence type="ECO:0000313" key="2">
    <source>
        <dbReference type="EMBL" id="CEK11499.1"/>
    </source>
</evidence>
<feature type="coiled-coil region" evidence="1">
    <location>
        <begin position="141"/>
        <end position="173"/>
    </location>
</feature>
<dbReference type="RefSeq" id="WP_045106690.1">
    <property type="nucleotide sequence ID" value="NZ_LN681225.1"/>
</dbReference>
<keyword evidence="1" id="KW-0175">Coiled coil</keyword>
<dbReference type="Proteomes" id="UP000032803">
    <property type="component" value="Chromosome I"/>
</dbReference>
<sequence>MKLHAYAMIRKLPRPSKVAKIILVVLLLFLVILGATPWQQFALGVGQVIAFSPTERAHSVNTPIDGRIKQWFVDEGIKVKPGDPIVEISDNDPELLRRLEIEKKAILLRIQSAKQAITASQANLVRQKRLYQEGINSKRQYELAQIEYAKYQNELAQANIDQVNIDVRIARQKTQLIKAHIAGTIYKRLTGQESVVVKAGDVLAQIIPDTQSRAVALWVDGNDIPFVRLHQKARLQFEGWPAVQFYGWPEIAVGTFGGIVSFIDPIDNGEGVFRVVITPDERWPEKQFLRQGVKVHGWIQLGKVPLWYELWRQFNGFPPESYDARTSQQ</sequence>
<dbReference type="OrthoDB" id="9760528at2"/>
<evidence type="ECO:0000256" key="1">
    <source>
        <dbReference type="SAM" id="Coils"/>
    </source>
</evidence>
<dbReference type="STRING" id="449.LHA_2488"/>
<accession>A0A0A8UXM8</accession>
<protein>
    <submittedName>
        <fullName evidence="2">RND efflux membrane fusion protein</fullName>
    </submittedName>
</protein>
<dbReference type="Gene3D" id="1.10.287.470">
    <property type="entry name" value="Helix hairpin bin"/>
    <property type="match status" value="1"/>
</dbReference>
<dbReference type="GO" id="GO:0015562">
    <property type="term" value="F:efflux transmembrane transporter activity"/>
    <property type="evidence" value="ECO:0007669"/>
    <property type="project" value="TreeGrafter"/>
</dbReference>
<dbReference type="PATRIC" id="fig|449.7.peg.1127"/>
<dbReference type="SUPFAM" id="SSF111369">
    <property type="entry name" value="HlyD-like secretion proteins"/>
    <property type="match status" value="1"/>
</dbReference>
<evidence type="ECO:0000313" key="3">
    <source>
        <dbReference type="Proteomes" id="UP000032803"/>
    </source>
</evidence>
<dbReference type="PANTHER" id="PTHR30469:SF15">
    <property type="entry name" value="HLYD FAMILY OF SECRETION PROTEINS"/>
    <property type="match status" value="1"/>
</dbReference>
<keyword evidence="3" id="KW-1185">Reference proteome</keyword>
<dbReference type="Gene3D" id="2.40.50.100">
    <property type="match status" value="1"/>
</dbReference>